<dbReference type="EMBL" id="JACYCD010000265">
    <property type="protein sequence ID" value="KAF8698316.1"/>
    <property type="molecule type" value="Genomic_DNA"/>
</dbReference>
<accession>A0A8H7HLP5</accession>
<proteinExistence type="predicted"/>
<dbReference type="Proteomes" id="UP000602905">
    <property type="component" value="Unassembled WGS sequence"/>
</dbReference>
<dbReference type="AlphaFoldDB" id="A0A8H7HLP5"/>
<comment type="caution">
    <text evidence="1">The sequence shown here is derived from an EMBL/GenBank/DDBJ whole genome shotgun (WGS) entry which is preliminary data.</text>
</comment>
<evidence type="ECO:0000313" key="2">
    <source>
        <dbReference type="Proteomes" id="UP000602905"/>
    </source>
</evidence>
<feature type="non-terminal residue" evidence="1">
    <location>
        <position position="1"/>
    </location>
</feature>
<name>A0A8H7HLP5_9AGAM</name>
<gene>
    <name evidence="1" type="ORF">RHS03_07641</name>
</gene>
<protein>
    <submittedName>
        <fullName evidence="1">Uncharacterized protein</fullName>
    </submittedName>
</protein>
<sequence length="109" mass="11449">MCSPTIIFADALRRPCAGAEFAPLLLAARCVEIALATAFDGVCGRAVSRVRFMGARLSAVILNAEKIAYFVALTAQGKNSLGMPMTIILSMAADGAKVQFSDSPLLQNV</sequence>
<reference evidence="1" key="1">
    <citation type="submission" date="2020-09" db="EMBL/GenBank/DDBJ databases">
        <title>Comparative genome analyses of four rice-infecting Rhizoctonia solani isolates reveal extensive enrichment of homogalacturonan modification genes.</title>
        <authorList>
            <person name="Lee D.-Y."/>
            <person name="Jeon J."/>
            <person name="Kim K.-T."/>
            <person name="Cheong K."/>
            <person name="Song H."/>
            <person name="Choi G."/>
            <person name="Ko J."/>
            <person name="Opiyo S.O."/>
            <person name="Zuo S."/>
            <person name="Madhav S."/>
            <person name="Lee Y.-H."/>
            <person name="Wang G.-L."/>
        </authorList>
    </citation>
    <scope>NUCLEOTIDE SEQUENCE</scope>
    <source>
        <strain evidence="1">AG1-IA WGL</strain>
    </source>
</reference>
<organism evidence="1 2">
    <name type="scientific">Rhizoctonia solani</name>
    <dbReference type="NCBI Taxonomy" id="456999"/>
    <lineage>
        <taxon>Eukaryota</taxon>
        <taxon>Fungi</taxon>
        <taxon>Dikarya</taxon>
        <taxon>Basidiomycota</taxon>
        <taxon>Agaricomycotina</taxon>
        <taxon>Agaricomycetes</taxon>
        <taxon>Cantharellales</taxon>
        <taxon>Ceratobasidiaceae</taxon>
        <taxon>Rhizoctonia</taxon>
    </lineage>
</organism>
<evidence type="ECO:0000313" key="1">
    <source>
        <dbReference type="EMBL" id="KAF8698316.1"/>
    </source>
</evidence>